<organism evidence="2 3">
    <name type="scientific">Urbifossiella limnaea</name>
    <dbReference type="NCBI Taxonomy" id="2528023"/>
    <lineage>
        <taxon>Bacteria</taxon>
        <taxon>Pseudomonadati</taxon>
        <taxon>Planctomycetota</taxon>
        <taxon>Planctomycetia</taxon>
        <taxon>Gemmatales</taxon>
        <taxon>Gemmataceae</taxon>
        <taxon>Urbifossiella</taxon>
    </lineage>
</organism>
<dbReference type="OrthoDB" id="120660at2"/>
<sequence length="192" mass="21416">MILFRRPTPAALDAFRAAQAKLSFTYLSVGSTAATPPPGYTVDRTRVRLGEGEAVFRTARAALVRWEQFNLGWASAHPADLPLRPGEVVAVVARLVGVWWVNAARIAYAVDEPTRFGFAYGTLPDHAESGEERFLVEWDRATDTVWYDIVAFSRPRHPLTRLGYPLTRRAQRRFAHDSAAAMRRAVISPPTP</sequence>
<dbReference type="RefSeq" id="WP_145237059.1">
    <property type="nucleotide sequence ID" value="NZ_CP036273.1"/>
</dbReference>
<dbReference type="KEGG" id="uli:ETAA1_20320"/>
<dbReference type="InterPro" id="IPR018960">
    <property type="entry name" value="DUF1990"/>
</dbReference>
<dbReference type="EMBL" id="CP036273">
    <property type="protein sequence ID" value="QDU20089.1"/>
    <property type="molecule type" value="Genomic_DNA"/>
</dbReference>
<dbReference type="Proteomes" id="UP000319576">
    <property type="component" value="Chromosome"/>
</dbReference>
<accession>A0A517XRG5</accession>
<keyword evidence="3" id="KW-1185">Reference proteome</keyword>
<feature type="domain" description="DUF1990" evidence="1">
    <location>
        <begin position="25"/>
        <end position="180"/>
    </location>
</feature>
<protein>
    <recommendedName>
        <fullName evidence="1">DUF1990 domain-containing protein</fullName>
    </recommendedName>
</protein>
<reference evidence="2 3" key="1">
    <citation type="submission" date="2019-02" db="EMBL/GenBank/DDBJ databases">
        <title>Deep-cultivation of Planctomycetes and their phenomic and genomic characterization uncovers novel biology.</title>
        <authorList>
            <person name="Wiegand S."/>
            <person name="Jogler M."/>
            <person name="Boedeker C."/>
            <person name="Pinto D."/>
            <person name="Vollmers J."/>
            <person name="Rivas-Marin E."/>
            <person name="Kohn T."/>
            <person name="Peeters S.H."/>
            <person name="Heuer A."/>
            <person name="Rast P."/>
            <person name="Oberbeckmann S."/>
            <person name="Bunk B."/>
            <person name="Jeske O."/>
            <person name="Meyerdierks A."/>
            <person name="Storesund J.E."/>
            <person name="Kallscheuer N."/>
            <person name="Luecker S."/>
            <person name="Lage O.M."/>
            <person name="Pohl T."/>
            <person name="Merkel B.J."/>
            <person name="Hornburger P."/>
            <person name="Mueller R.-W."/>
            <person name="Bruemmer F."/>
            <person name="Labrenz M."/>
            <person name="Spormann A.M."/>
            <person name="Op den Camp H."/>
            <person name="Overmann J."/>
            <person name="Amann R."/>
            <person name="Jetten M.S.M."/>
            <person name="Mascher T."/>
            <person name="Medema M.H."/>
            <person name="Devos D.P."/>
            <person name="Kaster A.-K."/>
            <person name="Ovreas L."/>
            <person name="Rohde M."/>
            <person name="Galperin M.Y."/>
            <person name="Jogler C."/>
        </authorList>
    </citation>
    <scope>NUCLEOTIDE SEQUENCE [LARGE SCALE GENOMIC DNA]</scope>
    <source>
        <strain evidence="2 3">ETA_A1</strain>
    </source>
</reference>
<dbReference type="PANTHER" id="PTHR34202">
    <property type="entry name" value="UPF0548 PROTEIN"/>
    <property type="match status" value="1"/>
</dbReference>
<evidence type="ECO:0000313" key="2">
    <source>
        <dbReference type="EMBL" id="QDU20089.1"/>
    </source>
</evidence>
<evidence type="ECO:0000313" key="3">
    <source>
        <dbReference type="Proteomes" id="UP000319576"/>
    </source>
</evidence>
<evidence type="ECO:0000259" key="1">
    <source>
        <dbReference type="Pfam" id="PF09348"/>
    </source>
</evidence>
<dbReference type="PIRSF" id="PIRSF010260">
    <property type="entry name" value="UCP010260"/>
    <property type="match status" value="1"/>
</dbReference>
<dbReference type="InterPro" id="IPR014457">
    <property type="entry name" value="UCP010260"/>
</dbReference>
<gene>
    <name evidence="2" type="ORF">ETAA1_20320</name>
</gene>
<dbReference type="Pfam" id="PF09348">
    <property type="entry name" value="DUF1990"/>
    <property type="match status" value="1"/>
</dbReference>
<dbReference type="PANTHER" id="PTHR34202:SF1">
    <property type="entry name" value="UPF0548 PROTEIN"/>
    <property type="match status" value="1"/>
</dbReference>
<dbReference type="AlphaFoldDB" id="A0A517XRG5"/>
<proteinExistence type="predicted"/>
<name>A0A517XRG5_9BACT</name>